<reference evidence="6 7" key="1">
    <citation type="submission" date="2024-09" db="EMBL/GenBank/DDBJ databases">
        <title>Rethinking Asexuality: The Enigmatic Case of Functional Sexual Genes in Lepraria (Stereocaulaceae).</title>
        <authorList>
            <person name="Doellman M."/>
            <person name="Sun Y."/>
            <person name="Barcenas-Pena A."/>
            <person name="Lumbsch H.T."/>
            <person name="Grewe F."/>
        </authorList>
    </citation>
    <scope>NUCLEOTIDE SEQUENCE [LARGE SCALE GENOMIC DNA]</scope>
    <source>
        <strain evidence="6 7">Mercado 3170</strain>
    </source>
</reference>
<evidence type="ECO:0000256" key="3">
    <source>
        <dbReference type="ARBA" id="ARBA00022691"/>
    </source>
</evidence>
<dbReference type="PANTHER" id="PTHR43712:SF1">
    <property type="entry name" value="HYPOTHETICAL O-METHYLTRANSFERASE (EUROFUNG)-RELATED"/>
    <property type="match status" value="1"/>
</dbReference>
<feature type="domain" description="O-methyltransferase dimerisation" evidence="5">
    <location>
        <begin position="54"/>
        <end position="119"/>
    </location>
</feature>
<dbReference type="PANTHER" id="PTHR43712">
    <property type="entry name" value="PUTATIVE (AFU_ORTHOLOGUE AFUA_4G14580)-RELATED"/>
    <property type="match status" value="1"/>
</dbReference>
<dbReference type="PIRSF" id="PIRSF005739">
    <property type="entry name" value="O-mtase"/>
    <property type="match status" value="1"/>
</dbReference>
<dbReference type="EMBL" id="JBEFKJ010000010">
    <property type="protein sequence ID" value="KAL2043845.1"/>
    <property type="molecule type" value="Genomic_DNA"/>
</dbReference>
<dbReference type="InterPro" id="IPR001077">
    <property type="entry name" value="COMT_C"/>
</dbReference>
<evidence type="ECO:0000313" key="7">
    <source>
        <dbReference type="Proteomes" id="UP001590950"/>
    </source>
</evidence>
<dbReference type="InterPro" id="IPR036390">
    <property type="entry name" value="WH_DNA-bd_sf"/>
</dbReference>
<evidence type="ECO:0000313" key="6">
    <source>
        <dbReference type="EMBL" id="KAL2043845.1"/>
    </source>
</evidence>
<dbReference type="Proteomes" id="UP001590950">
    <property type="component" value="Unassembled WGS sequence"/>
</dbReference>
<gene>
    <name evidence="6" type="ORF">N7G274_003365</name>
</gene>
<dbReference type="InterPro" id="IPR036388">
    <property type="entry name" value="WH-like_DNA-bd_sf"/>
</dbReference>
<dbReference type="Gene3D" id="1.10.10.10">
    <property type="entry name" value="Winged helix-like DNA-binding domain superfamily/Winged helix DNA-binding domain"/>
    <property type="match status" value="1"/>
</dbReference>
<evidence type="ECO:0000256" key="2">
    <source>
        <dbReference type="ARBA" id="ARBA00022679"/>
    </source>
</evidence>
<dbReference type="SUPFAM" id="SSF46785">
    <property type="entry name" value="Winged helix' DNA-binding domain"/>
    <property type="match status" value="1"/>
</dbReference>
<dbReference type="PROSITE" id="PS51683">
    <property type="entry name" value="SAM_OMT_II"/>
    <property type="match status" value="1"/>
</dbReference>
<keyword evidence="7" id="KW-1185">Reference proteome</keyword>
<keyword evidence="2" id="KW-0808">Transferase</keyword>
<comment type="caution">
    <text evidence="6">The sequence shown here is derived from an EMBL/GenBank/DDBJ whole genome shotgun (WGS) entry which is preliminary data.</text>
</comment>
<dbReference type="InterPro" id="IPR016461">
    <property type="entry name" value="COMT-like"/>
</dbReference>
<evidence type="ECO:0000256" key="1">
    <source>
        <dbReference type="ARBA" id="ARBA00022603"/>
    </source>
</evidence>
<dbReference type="SUPFAM" id="SSF53335">
    <property type="entry name" value="S-adenosyl-L-methionine-dependent methyltransferases"/>
    <property type="match status" value="1"/>
</dbReference>
<feature type="domain" description="O-methyltransferase C-terminal" evidence="4">
    <location>
        <begin position="219"/>
        <end position="358"/>
    </location>
</feature>
<protein>
    <recommendedName>
        <fullName evidence="8">O-methyltransferase domain-containing protein</fullName>
    </recommendedName>
</protein>
<evidence type="ECO:0008006" key="8">
    <source>
        <dbReference type="Google" id="ProtNLM"/>
    </source>
</evidence>
<dbReference type="Pfam" id="PF00891">
    <property type="entry name" value="Methyltransf_2"/>
    <property type="match status" value="1"/>
</dbReference>
<keyword evidence="1" id="KW-0489">Methyltransferase</keyword>
<proteinExistence type="predicted"/>
<sequence length="381" mass="43095">MKALINQAKRMASNANENERKKIIDDLRDLSYSLETPDDTTQRIIFLHLQISSVRIGCDLKLFDLLAASDIPLSVEQLQKHTGAAPVFLGRLCRYLASIGMIKETGKDQFTATNVTKALAIPGVQAGVYHQFDTLGPMFQEMPEFLAKINYKDITDSNDTVHQAAWKTDEPPFAWFAKHPKNAGYFNDYMMYRRQTMTTWLDVYPVEKETKGWDPEAPVFVDIGGNIGHQCAGLKAKYPELPGQVILQDLPQPISQALQTPGVRNMVHDAFQPEPIKGSKFYYMRAILHDWPDHKCREILQNIIPAMGPHSAILLDEMVLPDTHVHWQCAQIDISMMAALASTERTETMWAELLDSVGLKIEKVLTYTPSIYESVMTVVRK</sequence>
<organism evidence="6 7">
    <name type="scientific">Stereocaulon virgatum</name>
    <dbReference type="NCBI Taxonomy" id="373712"/>
    <lineage>
        <taxon>Eukaryota</taxon>
        <taxon>Fungi</taxon>
        <taxon>Dikarya</taxon>
        <taxon>Ascomycota</taxon>
        <taxon>Pezizomycotina</taxon>
        <taxon>Lecanoromycetes</taxon>
        <taxon>OSLEUM clade</taxon>
        <taxon>Lecanoromycetidae</taxon>
        <taxon>Lecanorales</taxon>
        <taxon>Lecanorineae</taxon>
        <taxon>Stereocaulaceae</taxon>
        <taxon>Stereocaulon</taxon>
    </lineage>
</organism>
<evidence type="ECO:0000259" key="5">
    <source>
        <dbReference type="Pfam" id="PF08100"/>
    </source>
</evidence>
<dbReference type="InterPro" id="IPR029063">
    <property type="entry name" value="SAM-dependent_MTases_sf"/>
</dbReference>
<evidence type="ECO:0000259" key="4">
    <source>
        <dbReference type="Pfam" id="PF00891"/>
    </source>
</evidence>
<name>A0ABR4AFE6_9LECA</name>
<dbReference type="Pfam" id="PF08100">
    <property type="entry name" value="Dimerisation"/>
    <property type="match status" value="1"/>
</dbReference>
<keyword evidence="3" id="KW-0949">S-adenosyl-L-methionine</keyword>
<accession>A0ABR4AFE6</accession>
<dbReference type="InterPro" id="IPR012967">
    <property type="entry name" value="COMT_dimerisation"/>
</dbReference>
<dbReference type="Gene3D" id="3.40.50.150">
    <property type="entry name" value="Vaccinia Virus protein VP39"/>
    <property type="match status" value="1"/>
</dbReference>